<sequence length="166" mass="18475">MTYALGQRSLARLEGVHPVLVAVVKRAIEITTQDFGVYEGVRTMERQRKLVASGASKTLNSMHIPAVDRLGHTTERLGHAVDLVPWIDGEFRWEWGPCYAIAFAVRSAAAQLEVADKMNWGGVWDRWMHDLPGTEAGMKLAVKQYAARHPGPDFLDGPHFQIGRKG</sequence>
<dbReference type="Proteomes" id="UP000555448">
    <property type="component" value="Unassembled WGS sequence"/>
</dbReference>
<name>A0A7W7K8L0_9SPHN</name>
<dbReference type="RefSeq" id="WP_184243760.1">
    <property type="nucleotide sequence ID" value="NZ_JACHLR010000005.1"/>
</dbReference>
<keyword evidence="2" id="KW-1185">Reference proteome</keyword>
<reference evidence="1 2" key="1">
    <citation type="submission" date="2020-08" db="EMBL/GenBank/DDBJ databases">
        <title>Functional genomics of gut bacteria from endangered species of beetles.</title>
        <authorList>
            <person name="Carlos-Shanley C."/>
        </authorList>
    </citation>
    <scope>NUCLEOTIDE SEQUENCE [LARGE SCALE GENOMIC DNA]</scope>
    <source>
        <strain evidence="1 2">S00245</strain>
    </source>
</reference>
<accession>A0A7W7K8L0</accession>
<gene>
    <name evidence="1" type="ORF">HNO88_001569</name>
</gene>
<dbReference type="AlphaFoldDB" id="A0A7W7K8L0"/>
<dbReference type="CDD" id="cd14845">
    <property type="entry name" value="L-Ala-D-Glu_peptidase_like"/>
    <property type="match status" value="1"/>
</dbReference>
<comment type="caution">
    <text evidence="1">The sequence shown here is derived from an EMBL/GenBank/DDBJ whole genome shotgun (WGS) entry which is preliminary data.</text>
</comment>
<dbReference type="EMBL" id="JACHLR010000005">
    <property type="protein sequence ID" value="MBB4858250.1"/>
    <property type="molecule type" value="Genomic_DNA"/>
</dbReference>
<evidence type="ECO:0000313" key="1">
    <source>
        <dbReference type="EMBL" id="MBB4858250.1"/>
    </source>
</evidence>
<evidence type="ECO:0000313" key="2">
    <source>
        <dbReference type="Proteomes" id="UP000555448"/>
    </source>
</evidence>
<dbReference type="EC" id="3.4.-.-" evidence="1"/>
<organism evidence="1 2">
    <name type="scientific">Novosphingobium chloroacetimidivorans</name>
    <dbReference type="NCBI Taxonomy" id="1428314"/>
    <lineage>
        <taxon>Bacteria</taxon>
        <taxon>Pseudomonadati</taxon>
        <taxon>Pseudomonadota</taxon>
        <taxon>Alphaproteobacteria</taxon>
        <taxon>Sphingomonadales</taxon>
        <taxon>Sphingomonadaceae</taxon>
        <taxon>Novosphingobium</taxon>
    </lineage>
</organism>
<proteinExistence type="predicted"/>
<dbReference type="GO" id="GO:0016787">
    <property type="term" value="F:hydrolase activity"/>
    <property type="evidence" value="ECO:0007669"/>
    <property type="project" value="UniProtKB-KW"/>
</dbReference>
<dbReference type="SUPFAM" id="SSF55166">
    <property type="entry name" value="Hedgehog/DD-peptidase"/>
    <property type="match status" value="1"/>
</dbReference>
<keyword evidence="1" id="KW-0378">Hydrolase</keyword>
<dbReference type="InterPro" id="IPR009045">
    <property type="entry name" value="Zn_M74/Hedgehog-like"/>
</dbReference>
<dbReference type="Gene3D" id="3.30.1380.10">
    <property type="match status" value="1"/>
</dbReference>
<protein>
    <submittedName>
        <fullName evidence="1">Peptidoglycan L-alanyl-D-glutamate endopeptidase CwlK</fullName>
        <ecNumber evidence="1">3.4.-.-</ecNumber>
    </submittedName>
</protein>